<organism evidence="11 12">
    <name type="scientific">endosymbiont of Escarpia spicata</name>
    <dbReference type="NCBI Taxonomy" id="2200908"/>
    <lineage>
        <taxon>Bacteria</taxon>
        <taxon>Pseudomonadati</taxon>
        <taxon>Pseudomonadota</taxon>
        <taxon>Gammaproteobacteria</taxon>
        <taxon>sulfur-oxidizing symbionts</taxon>
    </lineage>
</organism>
<comment type="pathway">
    <text evidence="2">Purine metabolism; 7-cyano-7-deazaguanine biosynthesis.</text>
</comment>
<dbReference type="GO" id="GO:0046872">
    <property type="term" value="F:metal ion binding"/>
    <property type="evidence" value="ECO:0007669"/>
    <property type="project" value="UniProtKB-KW"/>
</dbReference>
<keyword evidence="6" id="KW-0479">Metal-binding</keyword>
<dbReference type="UniPathway" id="UPA00391"/>
<comment type="catalytic activity">
    <reaction evidence="10">
        <text>7,8-dihydroneopterin 3'-triphosphate + H2O = 6-carboxy-5,6,7,8-tetrahydropterin + triphosphate + acetaldehyde + 2 H(+)</text>
        <dbReference type="Rhea" id="RHEA:27966"/>
        <dbReference type="ChEBI" id="CHEBI:15343"/>
        <dbReference type="ChEBI" id="CHEBI:15377"/>
        <dbReference type="ChEBI" id="CHEBI:15378"/>
        <dbReference type="ChEBI" id="CHEBI:18036"/>
        <dbReference type="ChEBI" id="CHEBI:58462"/>
        <dbReference type="ChEBI" id="CHEBI:61032"/>
        <dbReference type="EC" id="4.1.2.50"/>
    </reaction>
</comment>
<dbReference type="InterPro" id="IPR007115">
    <property type="entry name" value="6-PTP_synth/QueD"/>
</dbReference>
<keyword evidence="12" id="KW-1185">Reference proteome</keyword>
<dbReference type="SUPFAM" id="SSF55620">
    <property type="entry name" value="Tetrahydrobiopterin biosynthesis enzymes-like"/>
    <property type="match status" value="1"/>
</dbReference>
<keyword evidence="8" id="KW-0456">Lyase</keyword>
<evidence type="ECO:0000256" key="8">
    <source>
        <dbReference type="ARBA" id="ARBA00023239"/>
    </source>
</evidence>
<evidence type="ECO:0000313" key="12">
    <source>
        <dbReference type="Proteomes" id="UP000254771"/>
    </source>
</evidence>
<evidence type="ECO:0000256" key="4">
    <source>
        <dbReference type="ARBA" id="ARBA00012982"/>
    </source>
</evidence>
<evidence type="ECO:0000256" key="7">
    <source>
        <dbReference type="ARBA" id="ARBA00022833"/>
    </source>
</evidence>
<dbReference type="Gene3D" id="3.30.479.10">
    <property type="entry name" value="6-pyruvoyl tetrahydropterin synthase/QueD"/>
    <property type="match status" value="1"/>
</dbReference>
<reference evidence="11 12" key="1">
    <citation type="journal article" date="2018" name="ISME J.">
        <title>Endosymbiont genomes yield clues of tubeworm success.</title>
        <authorList>
            <person name="Li Y."/>
            <person name="Liles M.R."/>
            <person name="Halanych K.M."/>
        </authorList>
    </citation>
    <scope>NUCLEOTIDE SEQUENCE [LARGE SCALE GENOMIC DNA]</scope>
    <source>
        <strain evidence="11">A1462</strain>
    </source>
</reference>
<dbReference type="PANTHER" id="PTHR12589:SF7">
    <property type="entry name" value="6-PYRUVOYL TETRAHYDROBIOPTERIN SYNTHASE"/>
    <property type="match status" value="1"/>
</dbReference>
<comment type="caution">
    <text evidence="11">The sequence shown here is derived from an EMBL/GenBank/DDBJ whole genome shotgun (WGS) entry which is preliminary data.</text>
</comment>
<accession>A0A370DBA3</accession>
<dbReference type="InterPro" id="IPR038418">
    <property type="entry name" value="6-PTP_synth/QueD_sf"/>
</dbReference>
<evidence type="ECO:0000256" key="6">
    <source>
        <dbReference type="ARBA" id="ARBA00022723"/>
    </source>
</evidence>
<protein>
    <recommendedName>
        <fullName evidence="5">6-carboxy-5,6,7,8-tetrahydropterin synthase</fullName>
        <ecNumber evidence="4">4.1.2.50</ecNumber>
    </recommendedName>
    <alternativeName>
        <fullName evidence="9">Queuosine biosynthesis protein QueD</fullName>
    </alternativeName>
</protein>
<dbReference type="EC" id="4.1.2.50" evidence="4"/>
<dbReference type="EMBL" id="QFXE01000021">
    <property type="protein sequence ID" value="RDH82179.1"/>
    <property type="molecule type" value="Genomic_DNA"/>
</dbReference>
<comment type="cofactor">
    <cofactor evidence="1">
        <name>Zn(2+)</name>
        <dbReference type="ChEBI" id="CHEBI:29105"/>
    </cofactor>
</comment>
<evidence type="ECO:0000256" key="5">
    <source>
        <dbReference type="ARBA" id="ARBA00018141"/>
    </source>
</evidence>
<gene>
    <name evidence="11" type="ORF">DIZ78_17345</name>
</gene>
<evidence type="ECO:0000313" key="11">
    <source>
        <dbReference type="EMBL" id="RDH82179.1"/>
    </source>
</evidence>
<evidence type="ECO:0000256" key="10">
    <source>
        <dbReference type="ARBA" id="ARBA00048807"/>
    </source>
</evidence>
<dbReference type="PANTHER" id="PTHR12589">
    <property type="entry name" value="PYRUVOYL TETRAHYDROBIOPTERIN SYNTHASE"/>
    <property type="match status" value="1"/>
</dbReference>
<dbReference type="GO" id="GO:0070497">
    <property type="term" value="F:6-carboxytetrahydropterin synthase activity"/>
    <property type="evidence" value="ECO:0007669"/>
    <property type="project" value="UniProtKB-EC"/>
</dbReference>
<proteinExistence type="inferred from homology"/>
<name>A0A370DBA3_9GAMM</name>
<keyword evidence="7" id="KW-0862">Zinc</keyword>
<evidence type="ECO:0000256" key="2">
    <source>
        <dbReference type="ARBA" id="ARBA00005061"/>
    </source>
</evidence>
<evidence type="ECO:0000256" key="3">
    <source>
        <dbReference type="ARBA" id="ARBA00008900"/>
    </source>
</evidence>
<evidence type="ECO:0000256" key="1">
    <source>
        <dbReference type="ARBA" id="ARBA00001947"/>
    </source>
</evidence>
<comment type="similarity">
    <text evidence="3">Belongs to the PTPS family. QueD subfamily.</text>
</comment>
<evidence type="ECO:0000256" key="9">
    <source>
        <dbReference type="ARBA" id="ARBA00031449"/>
    </source>
</evidence>
<sequence length="137" mass="15526">MYTVTKEIHFCYGHRLLNHKGKCRYLHGHNATAVIRLESSELDEIGMVCDFSDIGDFVKQWIDSELDHNMLMHQDDPILPTLQAAGERVYVMKNNPTAENIARLIFDQVAKGGFPVVEVAIYETDSALASYRRPSGQ</sequence>
<dbReference type="AlphaFoldDB" id="A0A370DBA3"/>
<dbReference type="Pfam" id="PF01242">
    <property type="entry name" value="PTPS"/>
    <property type="match status" value="1"/>
</dbReference>
<dbReference type="Proteomes" id="UP000254771">
    <property type="component" value="Unassembled WGS sequence"/>
</dbReference>